<evidence type="ECO:0000313" key="1">
    <source>
        <dbReference type="EMBL" id="BDU00311.1"/>
    </source>
</evidence>
<sequence>MTAIAVLDCPSRESFAAAPKAAVIEHTRTTCIAPERKDTQ</sequence>
<organism evidence="1 2">
    <name type="scientific">Nocardia sputorum</name>
    <dbReference type="NCBI Taxonomy" id="2984338"/>
    <lineage>
        <taxon>Bacteria</taxon>
        <taxon>Bacillati</taxon>
        <taxon>Actinomycetota</taxon>
        <taxon>Actinomycetes</taxon>
        <taxon>Mycobacteriales</taxon>
        <taxon>Nocardiaceae</taxon>
        <taxon>Nocardia</taxon>
    </lineage>
</organism>
<gene>
    <name evidence="1" type="ORF">IFM12276_33390</name>
</gene>
<evidence type="ECO:0000313" key="2">
    <source>
        <dbReference type="Proteomes" id="UP001317870"/>
    </source>
</evidence>
<protein>
    <submittedName>
        <fullName evidence="1">Uncharacterized protein</fullName>
    </submittedName>
</protein>
<dbReference type="EMBL" id="AP026978">
    <property type="protein sequence ID" value="BDU00311.1"/>
    <property type="molecule type" value="Genomic_DNA"/>
</dbReference>
<reference evidence="1 2" key="1">
    <citation type="submission" date="2022-11" db="EMBL/GenBank/DDBJ databases">
        <title>Genome Sequencing of Nocardia sp. ON39_IFM12276 and assembly.</title>
        <authorList>
            <person name="Shimojima M."/>
            <person name="Toyokawa M."/>
            <person name="Uesaka K."/>
        </authorList>
    </citation>
    <scope>NUCLEOTIDE SEQUENCE [LARGE SCALE GENOMIC DNA]</scope>
    <source>
        <strain evidence="1 2">IFM 12276</strain>
    </source>
</reference>
<keyword evidence="2" id="KW-1185">Reference proteome</keyword>
<name>A0ABM8CZ34_9NOCA</name>
<proteinExistence type="predicted"/>
<dbReference type="Proteomes" id="UP001317870">
    <property type="component" value="Chromosome"/>
</dbReference>
<accession>A0ABM8CZ34</accession>